<dbReference type="InterPro" id="IPR023374">
    <property type="entry name" value="AttH-like_dom_sf"/>
</dbReference>
<reference evidence="2" key="1">
    <citation type="journal article" date="2020" name="mSystems">
        <title>Genome- and Community-Level Interaction Insights into Carbon Utilization and Element Cycling Functions of Hydrothermarchaeota in Hydrothermal Sediment.</title>
        <authorList>
            <person name="Zhou Z."/>
            <person name="Liu Y."/>
            <person name="Xu W."/>
            <person name="Pan J."/>
            <person name="Luo Z.H."/>
            <person name="Li M."/>
        </authorList>
    </citation>
    <scope>NUCLEOTIDE SEQUENCE [LARGE SCALE GENOMIC DNA]</scope>
    <source>
        <strain evidence="2">SpSt-349</strain>
    </source>
</reference>
<protein>
    <submittedName>
        <fullName evidence="2">Carotenoid 1,2-hydratase</fullName>
    </submittedName>
</protein>
<dbReference type="PANTHER" id="PTHR38591">
    <property type="entry name" value="HYDROLASE"/>
    <property type="match status" value="1"/>
</dbReference>
<name>A0A831U1L5_GEOME</name>
<dbReference type="Gene3D" id="2.40.370.10">
    <property type="entry name" value="AttH-like domain"/>
    <property type="match status" value="2"/>
</dbReference>
<accession>A0A831U1L5</accession>
<evidence type="ECO:0000313" key="2">
    <source>
        <dbReference type="EMBL" id="HEN43561.1"/>
    </source>
</evidence>
<sequence>MRRGAALLAAVVIVGTVLLVLLLAMDRGTPPAERGVSVAEALGGSSPEGFLRASTPRRFSFPADHGPHPGFRTEWWYFTGNLATAGGRRFGYQLTSFRVALSPSPVKRPSRWGASDIIMAHFALTDVEGRQFHHAERFSRSALGLAGAGGRPLTVWLEDWSAAETGDNPWRMRLTARDEGVAVDLTVSAARPAVLNGAEGLSRKSGEPGNASYYYSLTRMETVGTVTAGGETVAVTGLSWLDREWSTSALGADQAGWDWFALQLDDGRDVMFYRLRRRDGGTEPWSSGTLVAADGTYRPLSRDEVRIQALDWWQSPASGIRYPSRWRLVIPSEHLDLELFPRIPHQELLVTVRYWEGAVQVKSRSPGGPSGVGYLEMTGYGEKVVSAN</sequence>
<dbReference type="EMBL" id="DSOV01000067">
    <property type="protein sequence ID" value="HEN43561.1"/>
    <property type="molecule type" value="Genomic_DNA"/>
</dbReference>
<gene>
    <name evidence="2" type="ORF">ENQ87_14550</name>
</gene>
<dbReference type="Pfam" id="PF17186">
    <property type="entry name" value="Lipocalin_9"/>
    <property type="match status" value="1"/>
</dbReference>
<comment type="caution">
    <text evidence="2">The sequence shown here is derived from an EMBL/GenBank/DDBJ whole genome shotgun (WGS) entry which is preliminary data.</text>
</comment>
<dbReference type="InterPro" id="IPR010791">
    <property type="entry name" value="AttH_dom"/>
</dbReference>
<organism evidence="2">
    <name type="scientific">Geobacter metallireducens</name>
    <dbReference type="NCBI Taxonomy" id="28232"/>
    <lineage>
        <taxon>Bacteria</taxon>
        <taxon>Pseudomonadati</taxon>
        <taxon>Thermodesulfobacteriota</taxon>
        <taxon>Desulfuromonadia</taxon>
        <taxon>Geobacterales</taxon>
        <taxon>Geobacteraceae</taxon>
        <taxon>Geobacter</taxon>
    </lineage>
</organism>
<dbReference type="PANTHER" id="PTHR38591:SF1">
    <property type="entry name" value="BLL1000 PROTEIN"/>
    <property type="match status" value="1"/>
</dbReference>
<dbReference type="AlphaFoldDB" id="A0A831U1L5"/>
<evidence type="ECO:0000259" key="1">
    <source>
        <dbReference type="Pfam" id="PF07143"/>
    </source>
</evidence>
<dbReference type="SUPFAM" id="SSF159245">
    <property type="entry name" value="AttH-like"/>
    <property type="match status" value="1"/>
</dbReference>
<proteinExistence type="predicted"/>
<feature type="domain" description="AttH" evidence="1">
    <location>
        <begin position="73"/>
        <end position="247"/>
    </location>
</feature>
<dbReference type="Pfam" id="PF07143">
    <property type="entry name" value="CrtC"/>
    <property type="match status" value="1"/>
</dbReference>